<feature type="region of interest" description="Disordered" evidence="1">
    <location>
        <begin position="1"/>
        <end position="25"/>
    </location>
</feature>
<feature type="compositionally biased region" description="Polar residues" evidence="1">
    <location>
        <begin position="1"/>
        <end position="13"/>
    </location>
</feature>
<keyword evidence="3" id="KW-1185">Reference proteome</keyword>
<dbReference type="Proteomes" id="UP000215902">
    <property type="component" value="Unassembled WGS sequence"/>
</dbReference>
<feature type="compositionally biased region" description="Low complexity" evidence="1">
    <location>
        <begin position="462"/>
        <end position="471"/>
    </location>
</feature>
<organism evidence="2 3">
    <name type="scientific">Macrostomum lignano</name>
    <dbReference type="NCBI Taxonomy" id="282301"/>
    <lineage>
        <taxon>Eukaryota</taxon>
        <taxon>Metazoa</taxon>
        <taxon>Spiralia</taxon>
        <taxon>Lophotrochozoa</taxon>
        <taxon>Platyhelminthes</taxon>
        <taxon>Rhabditophora</taxon>
        <taxon>Macrostomorpha</taxon>
        <taxon>Macrostomida</taxon>
        <taxon>Macrostomidae</taxon>
        <taxon>Macrostomum</taxon>
    </lineage>
</organism>
<protein>
    <submittedName>
        <fullName evidence="2">Uncharacterized protein</fullName>
    </submittedName>
</protein>
<accession>A0A267FIH6</accession>
<dbReference type="AlphaFoldDB" id="A0A267FIH6"/>
<evidence type="ECO:0000256" key="1">
    <source>
        <dbReference type="SAM" id="MobiDB-lite"/>
    </source>
</evidence>
<feature type="region of interest" description="Disordered" evidence="1">
    <location>
        <begin position="455"/>
        <end position="477"/>
    </location>
</feature>
<gene>
    <name evidence="2" type="ORF">BOX15_Mlig017518g2</name>
</gene>
<evidence type="ECO:0000313" key="3">
    <source>
        <dbReference type="Proteomes" id="UP000215902"/>
    </source>
</evidence>
<reference evidence="2 3" key="1">
    <citation type="submission" date="2017-06" db="EMBL/GenBank/DDBJ databases">
        <title>A platform for efficient transgenesis in Macrostomum lignano, a flatworm model organism for stem cell research.</title>
        <authorList>
            <person name="Berezikov E."/>
        </authorList>
    </citation>
    <scope>NUCLEOTIDE SEQUENCE [LARGE SCALE GENOMIC DNA]</scope>
    <source>
        <strain evidence="2">DV1</strain>
        <tissue evidence="2">Whole organism</tissue>
    </source>
</reference>
<evidence type="ECO:0000313" key="2">
    <source>
        <dbReference type="EMBL" id="PAA73600.1"/>
    </source>
</evidence>
<sequence>MTDSPTNHSSSSPPEAKRARLISPSEERAAFRQRLSIAFAARAARRLSEHAPTGRTTSPTQTAQGLSVGLRAVKAFKAGSASEVPSAPGLSISDQSVPLPLVPSPVTFELLATCCEPVVIRFLSSSQQLDKEAECVESSIAAVGVSQACQDRVEFNNAAFLPAVQSLAAAAASSIYGVRYGGDDAIADLSPRWRCEFLRLLVLEAGCDPAQAAVALTAGDVRGATDLAEACLSGDNGDNNEGNFSCQAPLAILLIRPPSLFSGGRLSVAGRLLELGDDAAAVSAQADLSVDCREQPWADDSSESSVGAATETFNCSYVCLPCDQTGVGADLKLERMTSGCQLLLQFAVIADGYRSSPTQQQQQQQQQQTGTPSPREDIAELLKHLAEPDFPAVRIAWALRGRYTVEQMARDGAAALQGEDRYVLRLLQEEWPSRVKLECFIALLQPDWRERRDSAYRRRRQLQQQQQQPQQAPESAATQATVPLLVEVAAADGDLNARDAAASLSQPMAGISAALAGATPPAEFLAFKHFYSLDGALFEYVCGMRVSELQLDRDELMNADADPVADAAAIVTEAKQFALVAWPAERSFDLARGCGLSALVSLTLHFGRRCDPGLQVMMRCLLDAFASETDWPRLRRSLKVPADAELLRVLGQLDDASLANKFVGEVLAREMPASHGQMVCLGVRNVTTADRLYGLAARFGWPAMETSMLRLMRAVPSAHLTYLARWCPSLEAAVSACSSTALPQPLAVLLIRSLESATSGAVAARDGNNNAGRGDNPTVRFGLQCLLACEHEGLCRRLVDFVNMSVANSASFIAKTLRSFLAGRSRQSSGGRRLLCTLVDSLLQSAESRYRRGEFRLTMSQEKWSYLSQRSFANENLIELVDFLHAVQSDELWQRFHRLIDSLGQQVSRSGTADEERQHLQLAYSNLLRDLAERVLLNGFQADSRACRKLLELRRRQLEAANSCRVGEPEFRWNQPWISEAPDNNPYLKNVVAYLRSAESEPYEVQFGAKTEAKNFAQQVNDISGKFAIADADGSGRQARVVVRKLRSAHDETIRRYYADLAEFGRLTDCLDRLSSCSQQPEESEEQHTMDQSVNSNLTDREGNANVSDSSSLIMFD</sequence>
<proteinExistence type="predicted"/>
<name>A0A267FIH6_9PLAT</name>
<feature type="region of interest" description="Disordered" evidence="1">
    <location>
        <begin position="1077"/>
        <end position="1117"/>
    </location>
</feature>
<dbReference type="EMBL" id="NIVC01001003">
    <property type="protein sequence ID" value="PAA73600.1"/>
    <property type="molecule type" value="Genomic_DNA"/>
</dbReference>
<comment type="caution">
    <text evidence="2">The sequence shown here is derived from an EMBL/GenBank/DDBJ whole genome shotgun (WGS) entry which is preliminary data.</text>
</comment>
<feature type="compositionally biased region" description="Polar residues" evidence="1">
    <location>
        <begin position="1105"/>
        <end position="1117"/>
    </location>
</feature>